<protein>
    <submittedName>
        <fullName evidence="2">Uncharacterized protein</fullName>
    </submittedName>
</protein>
<dbReference type="AlphaFoldDB" id="A0A3M7L734"/>
<dbReference type="Proteomes" id="UP000279271">
    <property type="component" value="Unassembled WGS sequence"/>
</dbReference>
<feature type="non-terminal residue" evidence="2">
    <location>
        <position position="1"/>
    </location>
</feature>
<name>A0A3M7L734_AUXPR</name>
<feature type="non-terminal residue" evidence="2">
    <location>
        <position position="134"/>
    </location>
</feature>
<comment type="caution">
    <text evidence="2">The sequence shown here is derived from an EMBL/GenBank/DDBJ whole genome shotgun (WGS) entry which is preliminary data.</text>
</comment>
<proteinExistence type="predicted"/>
<sequence>PAELAKEALEEAAGWSSGLLASRAAKAPPGQLLVAGGAAEAARGPRSPSSHAPVCRHDTLLPAETPHQPSPTSWAVCQAAVGRGGQVVGHRLRGGVGPCRDEAAVVDQGDEGGEGIQYRLVAVVGPVRGHAGVG</sequence>
<feature type="region of interest" description="Disordered" evidence="1">
    <location>
        <begin position="35"/>
        <end position="72"/>
    </location>
</feature>
<organism evidence="2 3">
    <name type="scientific">Auxenochlorella protothecoides</name>
    <name type="common">Green microalga</name>
    <name type="synonym">Chlorella protothecoides</name>
    <dbReference type="NCBI Taxonomy" id="3075"/>
    <lineage>
        <taxon>Eukaryota</taxon>
        <taxon>Viridiplantae</taxon>
        <taxon>Chlorophyta</taxon>
        <taxon>core chlorophytes</taxon>
        <taxon>Trebouxiophyceae</taxon>
        <taxon>Chlorellales</taxon>
        <taxon>Chlorellaceae</taxon>
        <taxon>Auxenochlorella</taxon>
    </lineage>
</organism>
<evidence type="ECO:0000256" key="1">
    <source>
        <dbReference type="SAM" id="MobiDB-lite"/>
    </source>
</evidence>
<dbReference type="EMBL" id="QOKY01000088">
    <property type="protein sequence ID" value="RMZ57760.1"/>
    <property type="molecule type" value="Genomic_DNA"/>
</dbReference>
<evidence type="ECO:0000313" key="2">
    <source>
        <dbReference type="EMBL" id="RMZ57760.1"/>
    </source>
</evidence>
<reference evidence="3" key="1">
    <citation type="journal article" date="2018" name="Algal Res.">
        <title>Characterization of plant carbon substrate utilization by Auxenochlorella protothecoides.</title>
        <authorList>
            <person name="Vogler B.W."/>
            <person name="Starkenburg S.R."/>
            <person name="Sudasinghe N."/>
            <person name="Schambach J.Y."/>
            <person name="Rollin J.A."/>
            <person name="Pattathil S."/>
            <person name="Barry A.N."/>
        </authorList>
    </citation>
    <scope>NUCLEOTIDE SEQUENCE [LARGE SCALE GENOMIC DNA]</scope>
    <source>
        <strain evidence="3">UTEX 25</strain>
    </source>
</reference>
<feature type="compositionally biased region" description="Low complexity" evidence="1">
    <location>
        <begin position="35"/>
        <end position="50"/>
    </location>
</feature>
<gene>
    <name evidence="2" type="ORF">APUTEX25_004322</name>
</gene>
<evidence type="ECO:0000313" key="3">
    <source>
        <dbReference type="Proteomes" id="UP000279271"/>
    </source>
</evidence>
<accession>A0A3M7L734</accession>